<comment type="similarity">
    <text evidence="2">Belongs to the drug/metabolite transporter (DMT) superfamily. 10 TMS drug/metabolite exporter (DME) (TC 2.A.7.3) family.</text>
</comment>
<dbReference type="InterPro" id="IPR037185">
    <property type="entry name" value="EmrE-like"/>
</dbReference>
<feature type="transmembrane region" description="Helical" evidence="6">
    <location>
        <begin position="233"/>
        <end position="253"/>
    </location>
</feature>
<dbReference type="Proteomes" id="UP000675940">
    <property type="component" value="Unassembled WGS sequence"/>
</dbReference>
<evidence type="ECO:0000256" key="6">
    <source>
        <dbReference type="SAM" id="Phobius"/>
    </source>
</evidence>
<feature type="transmembrane region" description="Helical" evidence="6">
    <location>
        <begin position="167"/>
        <end position="185"/>
    </location>
</feature>
<evidence type="ECO:0000256" key="4">
    <source>
        <dbReference type="ARBA" id="ARBA00022989"/>
    </source>
</evidence>
<keyword evidence="5 6" id="KW-0472">Membrane</keyword>
<evidence type="ECO:0000313" key="8">
    <source>
        <dbReference type="EMBL" id="MBP0481214.1"/>
    </source>
</evidence>
<feature type="domain" description="EamA" evidence="7">
    <location>
        <begin position="11"/>
        <end position="128"/>
    </location>
</feature>
<dbReference type="EMBL" id="JAGISH010000001">
    <property type="protein sequence ID" value="MBP0481214.1"/>
    <property type="molecule type" value="Genomic_DNA"/>
</dbReference>
<evidence type="ECO:0000256" key="3">
    <source>
        <dbReference type="ARBA" id="ARBA00022692"/>
    </source>
</evidence>
<evidence type="ECO:0000256" key="2">
    <source>
        <dbReference type="ARBA" id="ARBA00009853"/>
    </source>
</evidence>
<dbReference type="Gene3D" id="1.10.3730.20">
    <property type="match status" value="2"/>
</dbReference>
<accession>A0A940MQH7</accession>
<evidence type="ECO:0000256" key="1">
    <source>
        <dbReference type="ARBA" id="ARBA00004141"/>
    </source>
</evidence>
<dbReference type="AlphaFoldDB" id="A0A940MQH7"/>
<dbReference type="InterPro" id="IPR000620">
    <property type="entry name" value="EamA_dom"/>
</dbReference>
<reference evidence="8" key="1">
    <citation type="submission" date="2021-03" db="EMBL/GenBank/DDBJ databases">
        <title>Sagittula salina sp. nov. strain M10.9X isolated from the marine waste.</title>
        <authorList>
            <person name="Satari L."/>
            <person name="Molina-Menor E."/>
            <person name="Vidal-Verdu A."/>
            <person name="Pascual J."/>
            <person name="Pereto J."/>
            <person name="Porcar M."/>
        </authorList>
    </citation>
    <scope>NUCLEOTIDE SEQUENCE</scope>
    <source>
        <strain evidence="8">M10.9X</strain>
    </source>
</reference>
<feature type="domain" description="EamA" evidence="7">
    <location>
        <begin position="139"/>
        <end position="271"/>
    </location>
</feature>
<dbReference type="PANTHER" id="PTHR22911">
    <property type="entry name" value="ACYL-MALONYL CONDENSING ENZYME-RELATED"/>
    <property type="match status" value="1"/>
</dbReference>
<evidence type="ECO:0000313" key="9">
    <source>
        <dbReference type="Proteomes" id="UP000675940"/>
    </source>
</evidence>
<protein>
    <submittedName>
        <fullName evidence="8">DMT family transporter</fullName>
    </submittedName>
</protein>
<keyword evidence="4 6" id="KW-1133">Transmembrane helix</keyword>
<feature type="transmembrane region" description="Helical" evidence="6">
    <location>
        <begin position="57"/>
        <end position="80"/>
    </location>
</feature>
<proteinExistence type="inferred from homology"/>
<organism evidence="8 9">
    <name type="scientific">Sagittula salina</name>
    <dbReference type="NCBI Taxonomy" id="2820268"/>
    <lineage>
        <taxon>Bacteria</taxon>
        <taxon>Pseudomonadati</taxon>
        <taxon>Pseudomonadota</taxon>
        <taxon>Alphaproteobacteria</taxon>
        <taxon>Rhodobacterales</taxon>
        <taxon>Roseobacteraceae</taxon>
        <taxon>Sagittula</taxon>
    </lineage>
</organism>
<evidence type="ECO:0000256" key="5">
    <source>
        <dbReference type="ARBA" id="ARBA00023136"/>
    </source>
</evidence>
<dbReference type="GO" id="GO:0016020">
    <property type="term" value="C:membrane"/>
    <property type="evidence" value="ECO:0007669"/>
    <property type="project" value="UniProtKB-SubCell"/>
</dbReference>
<sequence>MLAFCALAPVMDAFAKATPPEVPVAQILVARFGIQVALLYPLLLAMRLPARTTLRAAAFHAARALTLILATFCFFTALRAMPLADAIAIFFVSPFIVSLMGAVFLKEPIGWRRITASLVGFGGALLVIRPSFSDLGAIALLPLATAALFAGYMLLTRAMSQKAHPLVVQAHTSLAATVLVLPPVMLADGSGNAFLDPVMPSGFALFTLAGVGLIATVSHVLLTYALRMAPAGLVSSLQYFEIIGATLVGYLAFGDLPTPLTILGIAIIIASGLYTIARERRIEREARPVPPA</sequence>
<feature type="transmembrane region" description="Helical" evidence="6">
    <location>
        <begin position="259"/>
        <end position="277"/>
    </location>
</feature>
<feature type="transmembrane region" description="Helical" evidence="6">
    <location>
        <begin position="114"/>
        <end position="132"/>
    </location>
</feature>
<gene>
    <name evidence="8" type="ORF">J5474_01735</name>
</gene>
<keyword evidence="9" id="KW-1185">Reference proteome</keyword>
<feature type="transmembrane region" description="Helical" evidence="6">
    <location>
        <begin position="205"/>
        <end position="226"/>
    </location>
</feature>
<dbReference type="Pfam" id="PF00892">
    <property type="entry name" value="EamA"/>
    <property type="match status" value="2"/>
</dbReference>
<comment type="subcellular location">
    <subcellularLocation>
        <location evidence="1">Membrane</location>
        <topology evidence="1">Multi-pass membrane protein</topology>
    </subcellularLocation>
</comment>
<keyword evidence="3 6" id="KW-0812">Transmembrane</keyword>
<feature type="transmembrane region" description="Helical" evidence="6">
    <location>
        <begin position="86"/>
        <end position="105"/>
    </location>
</feature>
<comment type="caution">
    <text evidence="8">The sequence shown here is derived from an EMBL/GenBank/DDBJ whole genome shotgun (WGS) entry which is preliminary data.</text>
</comment>
<dbReference type="SUPFAM" id="SSF103481">
    <property type="entry name" value="Multidrug resistance efflux transporter EmrE"/>
    <property type="match status" value="2"/>
</dbReference>
<evidence type="ECO:0000259" key="7">
    <source>
        <dbReference type="Pfam" id="PF00892"/>
    </source>
</evidence>
<feature type="transmembrane region" description="Helical" evidence="6">
    <location>
        <begin position="25"/>
        <end position="45"/>
    </location>
</feature>
<dbReference type="PANTHER" id="PTHR22911:SF6">
    <property type="entry name" value="SOLUTE CARRIER FAMILY 35 MEMBER G1"/>
    <property type="match status" value="1"/>
</dbReference>
<name>A0A940MQH7_9RHOB</name>
<feature type="transmembrane region" description="Helical" evidence="6">
    <location>
        <begin position="138"/>
        <end position="155"/>
    </location>
</feature>